<comment type="caution">
    <text evidence="1">The sequence shown here is derived from an EMBL/GenBank/DDBJ whole genome shotgun (WGS) entry which is preliminary data.</text>
</comment>
<gene>
    <name evidence="1" type="ORF">RHMOL_Rhmol07G0142200</name>
</gene>
<protein>
    <submittedName>
        <fullName evidence="1">Uncharacterized protein</fullName>
    </submittedName>
</protein>
<proteinExistence type="predicted"/>
<reference evidence="1" key="1">
    <citation type="submission" date="2022-02" db="EMBL/GenBank/DDBJ databases">
        <title>Plant Genome Project.</title>
        <authorList>
            <person name="Zhang R.-G."/>
        </authorList>
    </citation>
    <scope>NUCLEOTIDE SEQUENCE</scope>
    <source>
        <strain evidence="1">AT1</strain>
    </source>
</reference>
<keyword evidence="2" id="KW-1185">Reference proteome</keyword>
<name>A0ACC0N1U9_RHOML</name>
<evidence type="ECO:0000313" key="1">
    <source>
        <dbReference type="EMBL" id="KAI8546722.1"/>
    </source>
</evidence>
<sequence length="94" mass="10753">MARTSCSICPYGPAQPRRGLHARPLQGGAPHPRVRVRFEKVVFDIFTSKGQDMVFTVYGEHWRKMKRIMIVPFFTNKVVQQYWAEWEPGGSGGS</sequence>
<dbReference type="EMBL" id="CM046394">
    <property type="protein sequence ID" value="KAI8546722.1"/>
    <property type="molecule type" value="Genomic_DNA"/>
</dbReference>
<accession>A0ACC0N1U9</accession>
<organism evidence="1 2">
    <name type="scientific">Rhododendron molle</name>
    <name type="common">Chinese azalea</name>
    <name type="synonym">Azalea mollis</name>
    <dbReference type="NCBI Taxonomy" id="49168"/>
    <lineage>
        <taxon>Eukaryota</taxon>
        <taxon>Viridiplantae</taxon>
        <taxon>Streptophyta</taxon>
        <taxon>Embryophyta</taxon>
        <taxon>Tracheophyta</taxon>
        <taxon>Spermatophyta</taxon>
        <taxon>Magnoliopsida</taxon>
        <taxon>eudicotyledons</taxon>
        <taxon>Gunneridae</taxon>
        <taxon>Pentapetalae</taxon>
        <taxon>asterids</taxon>
        <taxon>Ericales</taxon>
        <taxon>Ericaceae</taxon>
        <taxon>Ericoideae</taxon>
        <taxon>Rhodoreae</taxon>
        <taxon>Rhododendron</taxon>
    </lineage>
</organism>
<evidence type="ECO:0000313" key="2">
    <source>
        <dbReference type="Proteomes" id="UP001062846"/>
    </source>
</evidence>
<dbReference type="Proteomes" id="UP001062846">
    <property type="component" value="Chromosome 7"/>
</dbReference>